<keyword evidence="1" id="KW-0812">Transmembrane</keyword>
<accession>A0A2T7A1W7</accession>
<keyword evidence="3" id="KW-1185">Reference proteome</keyword>
<evidence type="ECO:0000313" key="3">
    <source>
        <dbReference type="Proteomes" id="UP000244722"/>
    </source>
</evidence>
<proteinExistence type="predicted"/>
<sequence length="180" mass="19682">MKSSESVKNIEGEGAMYSSTASYTTYRACGTGVLTMRQGPSSPIAPIKDSTPPGALPTQFHHVRYPDAYYANMILVNSLIGYTTLILIWSRTRGKGVPAFESMQHTVAVFNALSSSLSIIHPMGDKATQSHLKIVPGASNLRFLEPDHPWVKGDAGSILKQRESGEVEKDLRNIGWGLRY</sequence>
<name>A0A2T7A1W7_TUBBO</name>
<gene>
    <name evidence="2" type="ORF">B9Z19DRAFT_1164783</name>
</gene>
<dbReference type="AlphaFoldDB" id="A0A2T7A1W7"/>
<evidence type="ECO:0000256" key="1">
    <source>
        <dbReference type="SAM" id="Phobius"/>
    </source>
</evidence>
<organism evidence="2 3">
    <name type="scientific">Tuber borchii</name>
    <name type="common">White truffle</name>
    <dbReference type="NCBI Taxonomy" id="42251"/>
    <lineage>
        <taxon>Eukaryota</taxon>
        <taxon>Fungi</taxon>
        <taxon>Dikarya</taxon>
        <taxon>Ascomycota</taxon>
        <taxon>Pezizomycotina</taxon>
        <taxon>Pezizomycetes</taxon>
        <taxon>Pezizales</taxon>
        <taxon>Tuberaceae</taxon>
        <taxon>Tuber</taxon>
    </lineage>
</organism>
<keyword evidence="1" id="KW-0472">Membrane</keyword>
<keyword evidence="1" id="KW-1133">Transmembrane helix</keyword>
<reference evidence="2 3" key="1">
    <citation type="submission" date="2017-04" db="EMBL/GenBank/DDBJ databases">
        <title>Draft genome sequence of Tuber borchii Vittad., a whitish edible truffle.</title>
        <authorList>
            <consortium name="DOE Joint Genome Institute"/>
            <person name="Murat C."/>
            <person name="Kuo A."/>
            <person name="Barry K.W."/>
            <person name="Clum A."/>
            <person name="Dockter R.B."/>
            <person name="Fauchery L."/>
            <person name="Iotti M."/>
            <person name="Kohler A."/>
            <person name="Labutti K."/>
            <person name="Lindquist E.A."/>
            <person name="Lipzen A."/>
            <person name="Ohm R.A."/>
            <person name="Wang M."/>
            <person name="Grigoriev I.V."/>
            <person name="Zambonelli A."/>
            <person name="Martin F.M."/>
        </authorList>
    </citation>
    <scope>NUCLEOTIDE SEQUENCE [LARGE SCALE GENOMIC DNA]</scope>
    <source>
        <strain evidence="2 3">Tbo3840</strain>
    </source>
</reference>
<dbReference type="Proteomes" id="UP000244722">
    <property type="component" value="Unassembled WGS sequence"/>
</dbReference>
<feature type="transmembrane region" description="Helical" evidence="1">
    <location>
        <begin position="69"/>
        <end position="89"/>
    </location>
</feature>
<comment type="caution">
    <text evidence="2">The sequence shown here is derived from an EMBL/GenBank/DDBJ whole genome shotgun (WGS) entry which is preliminary data.</text>
</comment>
<evidence type="ECO:0000313" key="2">
    <source>
        <dbReference type="EMBL" id="PUU81723.1"/>
    </source>
</evidence>
<dbReference type="EMBL" id="NESQ01000041">
    <property type="protein sequence ID" value="PUU81723.1"/>
    <property type="molecule type" value="Genomic_DNA"/>
</dbReference>
<protein>
    <submittedName>
        <fullName evidence="2">Uncharacterized protein</fullName>
    </submittedName>
</protein>